<comment type="caution">
    <text evidence="5">The sequence shown here is derived from an EMBL/GenBank/DDBJ whole genome shotgun (WGS) entry which is preliminary data.</text>
</comment>
<dbReference type="SUPFAM" id="SSF46785">
    <property type="entry name" value="Winged helix' DNA-binding domain"/>
    <property type="match status" value="1"/>
</dbReference>
<protein>
    <recommendedName>
        <fullName evidence="4">HTH marR-type domain-containing protein</fullName>
    </recommendedName>
</protein>
<dbReference type="Gene3D" id="1.10.10.10">
    <property type="entry name" value="Winged helix-like DNA-binding domain superfamily/Winged helix DNA-binding domain"/>
    <property type="match status" value="1"/>
</dbReference>
<dbReference type="Proteomes" id="UP000051160">
    <property type="component" value="Unassembled WGS sequence"/>
</dbReference>
<dbReference type="AlphaFoldDB" id="A0A0R1M3X0"/>
<keyword evidence="6" id="KW-1185">Reference proteome</keyword>
<dbReference type="PANTHER" id="PTHR42756">
    <property type="entry name" value="TRANSCRIPTIONAL REGULATOR, MARR"/>
    <property type="match status" value="1"/>
</dbReference>
<sequence length="145" mass="16338">MVLEDKDAIDLMSATLNSTSRQAIAYLDKVLAPLHLTASNYYFILKIDRATTLTQEQLFKQIQLSHSNVTRRLDQLINQGLIEKRRDPNDGRGWLLNLTEAGRTLPAQIEQVLTSANSVMFANVTPEQQSQLVLTLQQISQNLMA</sequence>
<dbReference type="GO" id="GO:0003700">
    <property type="term" value="F:DNA-binding transcription factor activity"/>
    <property type="evidence" value="ECO:0007669"/>
    <property type="project" value="InterPro"/>
</dbReference>
<dbReference type="InterPro" id="IPR036388">
    <property type="entry name" value="WH-like_DNA-bd_sf"/>
</dbReference>
<dbReference type="PATRIC" id="fig|1423776.4.peg.300"/>
<dbReference type="InterPro" id="IPR000835">
    <property type="entry name" value="HTH_MarR-typ"/>
</dbReference>
<evidence type="ECO:0000256" key="3">
    <source>
        <dbReference type="ARBA" id="ARBA00023163"/>
    </source>
</evidence>
<feature type="domain" description="HTH marR-type" evidence="4">
    <location>
        <begin position="9"/>
        <end position="141"/>
    </location>
</feature>
<dbReference type="InterPro" id="IPR023187">
    <property type="entry name" value="Tscrpt_reg_MarR-type_CS"/>
</dbReference>
<dbReference type="GO" id="GO:0003677">
    <property type="term" value="F:DNA binding"/>
    <property type="evidence" value="ECO:0007669"/>
    <property type="project" value="UniProtKB-KW"/>
</dbReference>
<keyword evidence="2" id="KW-0238">DNA-binding</keyword>
<dbReference type="STRING" id="1423776.FD04_GL000299"/>
<evidence type="ECO:0000256" key="2">
    <source>
        <dbReference type="ARBA" id="ARBA00023125"/>
    </source>
</evidence>
<accession>A0A0R1M3X0</accession>
<evidence type="ECO:0000313" key="5">
    <source>
        <dbReference type="EMBL" id="KRK98567.1"/>
    </source>
</evidence>
<dbReference type="PROSITE" id="PS50995">
    <property type="entry name" value="HTH_MARR_2"/>
    <property type="match status" value="1"/>
</dbReference>
<proteinExistence type="predicted"/>
<dbReference type="PANTHER" id="PTHR42756:SF1">
    <property type="entry name" value="TRANSCRIPTIONAL REPRESSOR OF EMRAB OPERON"/>
    <property type="match status" value="1"/>
</dbReference>
<evidence type="ECO:0000259" key="4">
    <source>
        <dbReference type="PROSITE" id="PS50995"/>
    </source>
</evidence>
<dbReference type="EMBL" id="AZEE01000027">
    <property type="protein sequence ID" value="KRK98567.1"/>
    <property type="molecule type" value="Genomic_DNA"/>
</dbReference>
<dbReference type="OrthoDB" id="2249507at2"/>
<dbReference type="PROSITE" id="PS01117">
    <property type="entry name" value="HTH_MARR_1"/>
    <property type="match status" value="1"/>
</dbReference>
<dbReference type="Pfam" id="PF01047">
    <property type="entry name" value="MarR"/>
    <property type="match status" value="1"/>
</dbReference>
<dbReference type="RefSeq" id="WP_054699443.1">
    <property type="nucleotide sequence ID" value="NZ_AZEE01000027.1"/>
</dbReference>
<keyword evidence="1" id="KW-0805">Transcription regulation</keyword>
<name>A0A0R1M3X0_9LACO</name>
<keyword evidence="3" id="KW-0804">Transcription</keyword>
<dbReference type="SMART" id="SM00347">
    <property type="entry name" value="HTH_MARR"/>
    <property type="match status" value="1"/>
</dbReference>
<organism evidence="5 6">
    <name type="scientific">Secundilactobacillus odoratitofui DSM 19909 = JCM 15043</name>
    <dbReference type="NCBI Taxonomy" id="1423776"/>
    <lineage>
        <taxon>Bacteria</taxon>
        <taxon>Bacillati</taxon>
        <taxon>Bacillota</taxon>
        <taxon>Bacilli</taxon>
        <taxon>Lactobacillales</taxon>
        <taxon>Lactobacillaceae</taxon>
        <taxon>Secundilactobacillus</taxon>
    </lineage>
</organism>
<evidence type="ECO:0000256" key="1">
    <source>
        <dbReference type="ARBA" id="ARBA00023015"/>
    </source>
</evidence>
<dbReference type="PRINTS" id="PR00598">
    <property type="entry name" value="HTHMARR"/>
</dbReference>
<evidence type="ECO:0000313" key="6">
    <source>
        <dbReference type="Proteomes" id="UP000051160"/>
    </source>
</evidence>
<gene>
    <name evidence="5" type="ORF">FD04_GL000299</name>
</gene>
<reference evidence="5 6" key="1">
    <citation type="journal article" date="2015" name="Genome Announc.">
        <title>Expanding the biotechnology potential of lactobacilli through comparative genomics of 213 strains and associated genera.</title>
        <authorList>
            <person name="Sun Z."/>
            <person name="Harris H.M."/>
            <person name="McCann A."/>
            <person name="Guo C."/>
            <person name="Argimon S."/>
            <person name="Zhang W."/>
            <person name="Yang X."/>
            <person name="Jeffery I.B."/>
            <person name="Cooney J.C."/>
            <person name="Kagawa T.F."/>
            <person name="Liu W."/>
            <person name="Song Y."/>
            <person name="Salvetti E."/>
            <person name="Wrobel A."/>
            <person name="Rasinkangas P."/>
            <person name="Parkhill J."/>
            <person name="Rea M.C."/>
            <person name="O'Sullivan O."/>
            <person name="Ritari J."/>
            <person name="Douillard F.P."/>
            <person name="Paul Ross R."/>
            <person name="Yang R."/>
            <person name="Briner A.E."/>
            <person name="Felis G.E."/>
            <person name="de Vos W.M."/>
            <person name="Barrangou R."/>
            <person name="Klaenhammer T.R."/>
            <person name="Caufield P.W."/>
            <person name="Cui Y."/>
            <person name="Zhang H."/>
            <person name="O'Toole P.W."/>
        </authorList>
    </citation>
    <scope>NUCLEOTIDE SEQUENCE [LARGE SCALE GENOMIC DNA]</scope>
    <source>
        <strain evidence="5 6">DSM 19909</strain>
    </source>
</reference>
<dbReference type="InterPro" id="IPR036390">
    <property type="entry name" value="WH_DNA-bd_sf"/>
</dbReference>